<accession>A0A0M2SYL4</accession>
<dbReference type="PANTHER" id="PTHR43847">
    <property type="entry name" value="BLL3993 PROTEIN"/>
    <property type="match status" value="1"/>
</dbReference>
<feature type="transmembrane region" description="Helical" evidence="5">
    <location>
        <begin position="69"/>
        <end position="89"/>
    </location>
</feature>
<protein>
    <recommendedName>
        <fullName evidence="8">Isoprenylcysteine carboxyl methyltransferase</fullName>
    </recommendedName>
</protein>
<evidence type="ECO:0000256" key="1">
    <source>
        <dbReference type="ARBA" id="ARBA00004141"/>
    </source>
</evidence>
<sequence length="189" mass="21775">MMFFLFIGFIIIQRLTELAIARKNEKWMKSQGGLEFGSGHYPAMVMIHSAFILSTIAEVVILDRELSAFWPLLIVLFVLTQLMRVWALLSLGPFWNTKIIVLPGAKVVKKGPYRFIKHPNYVIVALELIVIPLMFNAYWTAAVFTLLNMIILSVRIPEEEKALASLTQYEKEFHDNGRFIPNLLNKYDN</sequence>
<organism evidence="6 7">
    <name type="scientific">Mesobacillus campisalis</name>
    <dbReference type="NCBI Taxonomy" id="1408103"/>
    <lineage>
        <taxon>Bacteria</taxon>
        <taxon>Bacillati</taxon>
        <taxon>Bacillota</taxon>
        <taxon>Bacilli</taxon>
        <taxon>Bacillales</taxon>
        <taxon>Bacillaceae</taxon>
        <taxon>Mesobacillus</taxon>
    </lineage>
</organism>
<evidence type="ECO:0000256" key="4">
    <source>
        <dbReference type="ARBA" id="ARBA00023136"/>
    </source>
</evidence>
<dbReference type="GO" id="GO:0004671">
    <property type="term" value="F:protein C-terminal S-isoprenylcysteine carboxyl O-methyltransferase activity"/>
    <property type="evidence" value="ECO:0007669"/>
    <property type="project" value="InterPro"/>
</dbReference>
<dbReference type="EMBL" id="LAYY01000013">
    <property type="protein sequence ID" value="KKK37705.1"/>
    <property type="molecule type" value="Genomic_DNA"/>
</dbReference>
<dbReference type="GO" id="GO:0016020">
    <property type="term" value="C:membrane"/>
    <property type="evidence" value="ECO:0007669"/>
    <property type="project" value="UniProtKB-SubCell"/>
</dbReference>
<feature type="transmembrane region" description="Helical" evidence="5">
    <location>
        <begin position="121"/>
        <end position="147"/>
    </location>
</feature>
<evidence type="ECO:0000256" key="5">
    <source>
        <dbReference type="SAM" id="Phobius"/>
    </source>
</evidence>
<dbReference type="PATRIC" id="fig|1408103.3.peg.2930"/>
<keyword evidence="3 5" id="KW-1133">Transmembrane helix</keyword>
<dbReference type="AlphaFoldDB" id="A0A0M2SYL4"/>
<dbReference type="Gene3D" id="1.20.120.1630">
    <property type="match status" value="1"/>
</dbReference>
<evidence type="ECO:0000313" key="7">
    <source>
        <dbReference type="Proteomes" id="UP000034166"/>
    </source>
</evidence>
<dbReference type="PANTHER" id="PTHR43847:SF1">
    <property type="entry name" value="BLL3993 PROTEIN"/>
    <property type="match status" value="1"/>
</dbReference>
<keyword evidence="2 5" id="KW-0812">Transmembrane</keyword>
<feature type="transmembrane region" description="Helical" evidence="5">
    <location>
        <begin position="45"/>
        <end position="62"/>
    </location>
</feature>
<evidence type="ECO:0008006" key="8">
    <source>
        <dbReference type="Google" id="ProtNLM"/>
    </source>
</evidence>
<dbReference type="InterPro" id="IPR007269">
    <property type="entry name" value="ICMT_MeTrfase"/>
</dbReference>
<dbReference type="OrthoDB" id="7203053at2"/>
<keyword evidence="7" id="KW-1185">Reference proteome</keyword>
<dbReference type="Pfam" id="PF04140">
    <property type="entry name" value="ICMT"/>
    <property type="match status" value="1"/>
</dbReference>
<dbReference type="Proteomes" id="UP000034166">
    <property type="component" value="Unassembled WGS sequence"/>
</dbReference>
<proteinExistence type="predicted"/>
<name>A0A0M2SYL4_9BACI</name>
<comment type="caution">
    <text evidence="6">The sequence shown here is derived from an EMBL/GenBank/DDBJ whole genome shotgun (WGS) entry which is preliminary data.</text>
</comment>
<reference evidence="6 7" key="1">
    <citation type="submission" date="2015-04" db="EMBL/GenBank/DDBJ databases">
        <title>Taxonomic description and genome sequence of Bacillus campisalis sp. nov., a novel member of the genus Bacillus isolated from solar saltern.</title>
        <authorList>
            <person name="Mathan Kumar R."/>
            <person name="Kaur G."/>
            <person name="Kumar A."/>
            <person name="Singh N.K."/>
            <person name="Kaur N."/>
            <person name="Kumar N."/>
            <person name="Mayilraj S."/>
        </authorList>
    </citation>
    <scope>NUCLEOTIDE SEQUENCE [LARGE SCALE GENOMIC DNA]</scope>
    <source>
        <strain evidence="6 7">SA2-6</strain>
    </source>
</reference>
<evidence type="ECO:0000256" key="2">
    <source>
        <dbReference type="ARBA" id="ARBA00022692"/>
    </source>
</evidence>
<comment type="subcellular location">
    <subcellularLocation>
        <location evidence="1">Membrane</location>
        <topology evidence="1">Multi-pass membrane protein</topology>
    </subcellularLocation>
</comment>
<dbReference type="InterPro" id="IPR052527">
    <property type="entry name" value="Metal_cation-efflux_comp"/>
</dbReference>
<keyword evidence="4 5" id="KW-0472">Membrane</keyword>
<gene>
    <name evidence="6" type="ORF">WQ57_13025</name>
</gene>
<evidence type="ECO:0000313" key="6">
    <source>
        <dbReference type="EMBL" id="KKK37705.1"/>
    </source>
</evidence>
<evidence type="ECO:0000256" key="3">
    <source>
        <dbReference type="ARBA" id="ARBA00022989"/>
    </source>
</evidence>